<name>A0A5J4SQX5_9ZZZZ</name>
<evidence type="ECO:0000259" key="1">
    <source>
        <dbReference type="PROSITE" id="PS50022"/>
    </source>
</evidence>
<organism evidence="2">
    <name type="scientific">termite gut metagenome</name>
    <dbReference type="NCBI Taxonomy" id="433724"/>
    <lineage>
        <taxon>unclassified sequences</taxon>
        <taxon>metagenomes</taxon>
        <taxon>organismal metagenomes</taxon>
    </lineage>
</organism>
<accession>A0A5J4SQX5</accession>
<dbReference type="EMBL" id="SNRY01000065">
    <property type="protein sequence ID" value="KAA6348564.1"/>
    <property type="molecule type" value="Genomic_DNA"/>
</dbReference>
<sequence>MKTKILILFAGTLMFLSCEDNRRQNLVSDKVYLLKTGLNIEESFDIGEKYVLQLWANKSGFNNSSCTVTFLVDQEVLDRYNDENSTDLELLPVSCYTIAQQSFTIEGEDQYAKFQVEYDPAKIVEKWEQAHSAYPGFSKYGLTRFVLPISIVSNGVDLLEPNNFSLIQFEVNAPLIRMLTDHFDMVRVFEIEGETGTIERQIEVGMAFTNRWNADVTIETDRDILKALTAGPKPVRFTETRLKSKTAGDTEEVTKTITHLEGVVPPENAYSFSGDLTVKEGADRIAITCTIEKSKLHPGLNIIPVKLSGVSKPLKVDPDKNVCYIPIQYVPDRSSLAVKSSSSHQSPDYSPKRIAAVFDGDFDNTWRPGVGSASFPNGIGNDNSPVIVVDLGSEQNVTAVELWTRGPGERQGSHTETYRTSPSYIKVVSVYVSSDDQCWEIDNGDFLIAGTTLITTPKSYWGSSLMEYNWTTKNPNSSPCTLTFPATKGRYVIIMFTKDANQSDIWELFVYGKRE</sequence>
<dbReference type="InterPro" id="IPR008979">
    <property type="entry name" value="Galactose-bd-like_sf"/>
</dbReference>
<dbReference type="PROSITE" id="PS50022">
    <property type="entry name" value="FA58C_3"/>
    <property type="match status" value="1"/>
</dbReference>
<feature type="domain" description="F5/8 type C" evidence="1">
    <location>
        <begin position="323"/>
        <end position="513"/>
    </location>
</feature>
<gene>
    <name evidence="2" type="ORF">EZS27_003974</name>
</gene>
<dbReference type="Pfam" id="PF08522">
    <property type="entry name" value="BT_3987-like_N"/>
    <property type="match status" value="1"/>
</dbReference>
<dbReference type="InterPro" id="IPR013728">
    <property type="entry name" value="BT_3987-like_N"/>
</dbReference>
<dbReference type="PROSITE" id="PS51257">
    <property type="entry name" value="PROKAR_LIPOPROTEIN"/>
    <property type="match status" value="1"/>
</dbReference>
<dbReference type="Gene3D" id="2.60.40.1740">
    <property type="entry name" value="hypothetical protein (bacova_03559)"/>
    <property type="match status" value="1"/>
</dbReference>
<dbReference type="Gene3D" id="2.60.120.260">
    <property type="entry name" value="Galactose-binding domain-like"/>
    <property type="match status" value="1"/>
</dbReference>
<dbReference type="SUPFAM" id="SSF49785">
    <property type="entry name" value="Galactose-binding domain-like"/>
    <property type="match status" value="1"/>
</dbReference>
<proteinExistence type="predicted"/>
<comment type="caution">
    <text evidence="2">The sequence shown here is derived from an EMBL/GenBank/DDBJ whole genome shotgun (WGS) entry which is preliminary data.</text>
</comment>
<dbReference type="AlphaFoldDB" id="A0A5J4SQX5"/>
<dbReference type="InterPro" id="IPR000421">
    <property type="entry name" value="FA58C"/>
</dbReference>
<evidence type="ECO:0000313" key="2">
    <source>
        <dbReference type="EMBL" id="KAA6348564.1"/>
    </source>
</evidence>
<protein>
    <recommendedName>
        <fullName evidence="1">F5/8 type C domain-containing protein</fullName>
    </recommendedName>
</protein>
<reference evidence="2" key="1">
    <citation type="submission" date="2019-03" db="EMBL/GenBank/DDBJ databases">
        <title>Single cell metagenomics reveals metabolic interactions within the superorganism composed of flagellate Streblomastix strix and complex community of Bacteroidetes bacteria on its surface.</title>
        <authorList>
            <person name="Treitli S.C."/>
            <person name="Kolisko M."/>
            <person name="Husnik F."/>
            <person name="Keeling P."/>
            <person name="Hampl V."/>
        </authorList>
    </citation>
    <scope>NUCLEOTIDE SEQUENCE</scope>
    <source>
        <strain evidence="2">STM</strain>
    </source>
</reference>